<dbReference type="AlphaFoldDB" id="A0A345EED1"/>
<keyword evidence="1" id="KW-0472">Membrane</keyword>
<proteinExistence type="predicted"/>
<keyword evidence="1" id="KW-0812">Transmembrane</keyword>
<evidence type="ECO:0000313" key="2">
    <source>
        <dbReference type="EMBL" id="AXG10553.1"/>
    </source>
</evidence>
<feature type="transmembrane region" description="Helical" evidence="1">
    <location>
        <begin position="6"/>
        <end position="24"/>
    </location>
</feature>
<protein>
    <submittedName>
        <fullName evidence="2">Uncharacterized protein</fullName>
    </submittedName>
</protein>
<dbReference type="EMBL" id="CP031148">
    <property type="protein sequence ID" value="AXG10553.1"/>
    <property type="molecule type" value="Genomic_DNA"/>
</dbReference>
<dbReference type="KEGG" id="haq:DU484_12250"/>
<name>A0A345EED1_9EURY</name>
<gene>
    <name evidence="2" type="ORF">DU484_12250</name>
</gene>
<feature type="transmembrane region" description="Helical" evidence="1">
    <location>
        <begin position="36"/>
        <end position="59"/>
    </location>
</feature>
<evidence type="ECO:0000313" key="3">
    <source>
        <dbReference type="Proteomes" id="UP000252985"/>
    </source>
</evidence>
<evidence type="ECO:0000256" key="1">
    <source>
        <dbReference type="SAM" id="Phobius"/>
    </source>
</evidence>
<dbReference type="Proteomes" id="UP000252985">
    <property type="component" value="Chromosome"/>
</dbReference>
<accession>A0A345EED1</accession>
<keyword evidence="1" id="KW-1133">Transmembrane helix</keyword>
<organism evidence="2 3">
    <name type="scientific">Haloplanus rubicundus</name>
    <dbReference type="NCBI Taxonomy" id="1547898"/>
    <lineage>
        <taxon>Archaea</taxon>
        <taxon>Methanobacteriati</taxon>
        <taxon>Methanobacteriota</taxon>
        <taxon>Stenosarchaea group</taxon>
        <taxon>Halobacteria</taxon>
        <taxon>Halobacteriales</taxon>
        <taxon>Haloferacaceae</taxon>
        <taxon>Haloplanus</taxon>
    </lineage>
</organism>
<reference evidence="2 3" key="1">
    <citation type="submission" date="2018-07" db="EMBL/GenBank/DDBJ databases">
        <title>Genome sequences of Haloplanus sp. CBA1112.</title>
        <authorList>
            <person name="Kim Y.B."/>
            <person name="Roh S.W."/>
        </authorList>
    </citation>
    <scope>NUCLEOTIDE SEQUENCE [LARGE SCALE GENOMIC DNA]</scope>
    <source>
        <strain evidence="2 3">CBA1112</strain>
    </source>
</reference>
<sequence>MAPHPILLAPPIVLLTMAVVFGDAHRRELPVRTKAAWTLGVGTLSLTGFVVVFAFDSALYRQYLLLLGKPLVVRTPYELLVWLLTVGTAFSALGCFVYAIGTRVRAGRTT</sequence>
<feature type="transmembrane region" description="Helical" evidence="1">
    <location>
        <begin position="79"/>
        <end position="100"/>
    </location>
</feature>